<keyword evidence="4" id="KW-0175">Coiled coil</keyword>
<dbReference type="OrthoDB" id="434119at2759"/>
<feature type="region of interest" description="Disordered" evidence="5">
    <location>
        <begin position="223"/>
        <end position="303"/>
    </location>
</feature>
<dbReference type="InterPro" id="IPR036397">
    <property type="entry name" value="RNaseH_sf"/>
</dbReference>
<feature type="domain" description="Integrase catalytic" evidence="7">
    <location>
        <begin position="305"/>
        <end position="490"/>
    </location>
</feature>
<dbReference type="InterPro" id="IPR011009">
    <property type="entry name" value="Kinase-like_dom_sf"/>
</dbReference>
<dbReference type="SUPFAM" id="SSF53098">
    <property type="entry name" value="Ribonuclease H-like"/>
    <property type="match status" value="1"/>
</dbReference>
<dbReference type="EMBL" id="LSRX01001285">
    <property type="protein sequence ID" value="OLP81374.1"/>
    <property type="molecule type" value="Genomic_DNA"/>
</dbReference>
<evidence type="ECO:0000256" key="1">
    <source>
        <dbReference type="ARBA" id="ARBA00008874"/>
    </source>
</evidence>
<dbReference type="SMART" id="SM00220">
    <property type="entry name" value="S_TKc"/>
    <property type="match status" value="1"/>
</dbReference>
<feature type="compositionally biased region" description="Basic and acidic residues" evidence="5">
    <location>
        <begin position="813"/>
        <end position="833"/>
    </location>
</feature>
<feature type="region of interest" description="Disordered" evidence="5">
    <location>
        <begin position="568"/>
        <end position="597"/>
    </location>
</feature>
<comment type="caution">
    <text evidence="8">The sequence shown here is derived from an EMBL/GenBank/DDBJ whole genome shotgun (WGS) entry which is preliminary data.</text>
</comment>
<comment type="similarity">
    <text evidence="1">Belongs to the protein kinase superfamily. STE Ser/Thr protein kinase family. STE20 subfamily.</text>
</comment>
<gene>
    <name evidence="8" type="primary">GIP</name>
    <name evidence="8" type="ORF">AK812_SmicGene38087</name>
</gene>
<evidence type="ECO:0000256" key="5">
    <source>
        <dbReference type="SAM" id="MobiDB-lite"/>
    </source>
</evidence>
<dbReference type="PROSITE" id="PS50994">
    <property type="entry name" value="INTEGRASE"/>
    <property type="match status" value="1"/>
</dbReference>
<dbReference type="Pfam" id="PF00069">
    <property type="entry name" value="Pkinase"/>
    <property type="match status" value="1"/>
</dbReference>
<feature type="region of interest" description="Disordered" evidence="5">
    <location>
        <begin position="811"/>
        <end position="833"/>
    </location>
</feature>
<feature type="region of interest" description="Disordered" evidence="5">
    <location>
        <begin position="1429"/>
        <end position="1451"/>
    </location>
</feature>
<dbReference type="InterPro" id="IPR012337">
    <property type="entry name" value="RNaseH-like_sf"/>
</dbReference>
<evidence type="ECO:0000313" key="9">
    <source>
        <dbReference type="Proteomes" id="UP000186817"/>
    </source>
</evidence>
<name>A0A1Q9CEK5_SYMMI</name>
<dbReference type="GO" id="GO:0003676">
    <property type="term" value="F:nucleic acid binding"/>
    <property type="evidence" value="ECO:0007669"/>
    <property type="project" value="InterPro"/>
</dbReference>
<evidence type="ECO:0000256" key="2">
    <source>
        <dbReference type="ARBA" id="ARBA00022741"/>
    </source>
</evidence>
<dbReference type="PROSITE" id="PS50011">
    <property type="entry name" value="PROTEIN_KINASE_DOM"/>
    <property type="match status" value="1"/>
</dbReference>
<dbReference type="PANTHER" id="PTHR45832">
    <property type="entry name" value="SERINE/THREONINE-PROTEIN KINASE SAMKA-RELATED-RELATED"/>
    <property type="match status" value="1"/>
</dbReference>
<keyword evidence="3" id="KW-0067">ATP-binding</keyword>
<reference evidence="8 9" key="1">
    <citation type="submission" date="2016-02" db="EMBL/GenBank/DDBJ databases">
        <title>Genome analysis of coral dinoflagellate symbionts highlights evolutionary adaptations to a symbiotic lifestyle.</title>
        <authorList>
            <person name="Aranda M."/>
            <person name="Li Y."/>
            <person name="Liew Y.J."/>
            <person name="Baumgarten S."/>
            <person name="Simakov O."/>
            <person name="Wilson M."/>
            <person name="Piel J."/>
            <person name="Ashoor H."/>
            <person name="Bougouffa S."/>
            <person name="Bajic V.B."/>
            <person name="Ryu T."/>
            <person name="Ravasi T."/>
            <person name="Bayer T."/>
            <person name="Micklem G."/>
            <person name="Kim H."/>
            <person name="Bhak J."/>
            <person name="Lajeunesse T.C."/>
            <person name="Voolstra C.R."/>
        </authorList>
    </citation>
    <scope>NUCLEOTIDE SEQUENCE [LARGE SCALE GENOMIC DNA]</scope>
    <source>
        <strain evidence="8 9">CCMP2467</strain>
    </source>
</reference>
<dbReference type="InterPro" id="IPR000719">
    <property type="entry name" value="Prot_kinase_dom"/>
</dbReference>
<dbReference type="InterPro" id="IPR051931">
    <property type="entry name" value="PAK3-like"/>
</dbReference>
<dbReference type="GO" id="GO:0015074">
    <property type="term" value="P:DNA integration"/>
    <property type="evidence" value="ECO:0007669"/>
    <property type="project" value="InterPro"/>
</dbReference>
<dbReference type="PANTHER" id="PTHR45832:SF22">
    <property type="entry name" value="SERINE_THREONINE-PROTEIN KINASE SAMKA-RELATED"/>
    <property type="match status" value="1"/>
</dbReference>
<dbReference type="Gene3D" id="1.10.510.10">
    <property type="entry name" value="Transferase(Phosphotransferase) domain 1"/>
    <property type="match status" value="1"/>
</dbReference>
<dbReference type="GO" id="GO:0005524">
    <property type="term" value="F:ATP binding"/>
    <property type="evidence" value="ECO:0007669"/>
    <property type="project" value="UniProtKB-KW"/>
</dbReference>
<dbReference type="GO" id="GO:0004672">
    <property type="term" value="F:protein kinase activity"/>
    <property type="evidence" value="ECO:0007669"/>
    <property type="project" value="InterPro"/>
</dbReference>
<dbReference type="InterPro" id="IPR001584">
    <property type="entry name" value="Integrase_cat-core"/>
</dbReference>
<organism evidence="8 9">
    <name type="scientific">Symbiodinium microadriaticum</name>
    <name type="common">Dinoflagellate</name>
    <name type="synonym">Zooxanthella microadriatica</name>
    <dbReference type="NCBI Taxonomy" id="2951"/>
    <lineage>
        <taxon>Eukaryota</taxon>
        <taxon>Sar</taxon>
        <taxon>Alveolata</taxon>
        <taxon>Dinophyceae</taxon>
        <taxon>Suessiales</taxon>
        <taxon>Symbiodiniaceae</taxon>
        <taxon>Symbiodinium</taxon>
    </lineage>
</organism>
<keyword evidence="2" id="KW-0547">Nucleotide-binding</keyword>
<dbReference type="Proteomes" id="UP000186817">
    <property type="component" value="Unassembled WGS sequence"/>
</dbReference>
<dbReference type="Gene3D" id="3.30.420.10">
    <property type="entry name" value="Ribonuclease H-like superfamily/Ribonuclease H"/>
    <property type="match status" value="1"/>
</dbReference>
<dbReference type="CDD" id="cd09272">
    <property type="entry name" value="RNase_HI_RT_Ty1"/>
    <property type="match status" value="1"/>
</dbReference>
<evidence type="ECO:0000256" key="4">
    <source>
        <dbReference type="SAM" id="Coils"/>
    </source>
</evidence>
<evidence type="ECO:0000256" key="3">
    <source>
        <dbReference type="ARBA" id="ARBA00022840"/>
    </source>
</evidence>
<feature type="domain" description="Protein kinase" evidence="6">
    <location>
        <begin position="1799"/>
        <end position="1925"/>
    </location>
</feature>
<accession>A0A1Q9CEK5</accession>
<evidence type="ECO:0000259" key="6">
    <source>
        <dbReference type="PROSITE" id="PS50011"/>
    </source>
</evidence>
<feature type="coiled-coil region" evidence="4">
    <location>
        <begin position="843"/>
        <end position="870"/>
    </location>
</feature>
<feature type="compositionally biased region" description="Basic and acidic residues" evidence="5">
    <location>
        <begin position="223"/>
        <end position="275"/>
    </location>
</feature>
<proteinExistence type="inferred from homology"/>
<evidence type="ECO:0000313" key="8">
    <source>
        <dbReference type="EMBL" id="OLP81374.1"/>
    </source>
</evidence>
<protein>
    <submittedName>
        <fullName evidence="8">Copia protein</fullName>
    </submittedName>
</protein>
<sequence length="1925" mass="215047">MRTGADEELLAKTMWCSVISKAARAARSEPPSFVMIEGAKIMNYMEAGKVHGQPTGLQRTWPRYLEAMGIEVQYGSMVSNLDYEPTTMTTSTKTGRWTAEFKEETVKAINRWLWAPDFKQKARWMARMDAGSFLESLSDKELEQWRVHLRNNHIPYNRKCKTCVESSGTGRRHVRVKTPSSYCLSLDVCGPFRKKGVDPDHSDYRFALVGAYVIPKLYHEVRDGGPHRHEVRDGGPHKDEVRDGGPHKDEVRDGGPHKDEVRDGGPHKDEVRDGGPDQSEEGLSDSAVPIYGGDFEPEVSEDTGVGLGPLQEWQEGELFENGDVANPSTEEELRLPRGMSEEEFKEVFSQVGGVEGYQVIYVSSMLRSRTTKDVLAAVQDLYLRLRAHGCPILRIHSDRARELRSDPLRKWLASHGTYTTYTEGQSPQANGRAEAAVKYAKTQTKRLLTAGNFAPRLWPMALRYAMWAQMQKQLYPEKKLIPFGTRVHVRKKVYGTGGRYDLESRWGTGYYLGPSADVNEGSVIMMDKGNFITTAHMRPGLLNVDREVELEDYQALVSIPSRRLRRKSTLDPGDFEGVPQLPPPDDEEEGTKRLAYDPNDPVEEYARAVLKEDRIDRDLVESLARLLPTDGKKPSRFGDPSDDECIWASGAFVHGGVVGILNNTRKYPLATKVFVNYLKDQCPGFKCNSVAVFKGIKAKPHKDAHNVGVNAVVPLTDFEGCEVMVKRGEKTVALKVSEGPQFFDPHEEHYTTPCTKGTSLMLVGYSIRDSAKLKEEMVSFLVDLGFIWDPHRASEGKDQGAALRLAMMKKSQVHSEKGGGSVREERPRDGGLDHVNADLDVAIGDLEDRAARLRDLLEEEEIMVEQASRLGQALRSELGDTRDYVCKYLDDVHRQLMQFQCLRERAFLRSVKKQGNENHNIDYEKLLDELEGDLDIVHTVPLDQVRTLAKISYAEAKALEKKGWCQMPQKVSDGDMNEHGRSTASIGSGIIEVIRDSGDFGEELWMVQRPLYGLRESPMIWSEFRNSKLRQIKIVHNGRRLGLRQTVSESELWLLQDEETLELYGLLVVYVDDLMYMATQPLVEELHNQIRALWPTSSLEWIDAKKGVRYLGVEIKQDPGSKTFSISQQAYIAELLRAHNMQDTMHTQLPVPREWLEAVELDKNEEPSFTEEDLRTGQRYVGEALWLATKTRPDILYTVNAMASHVARKPLQITRMGERLLSYLAGTADLELKLVPPSPEERHRMVCFTDASFAPFGARSYGATVIVYGQAAVSWKAGKQSFITMSTMESELYAAAQGYVLLQSVSAILREIGVGPFDQELAIDNSSAVAMCTGGPGSQRTRHLKVRASCIREAVASGQLIVRHTPNEEQLADLATKLVTKEAIQVSGWDELVVVGLLICVAAIACWELAKYAVKFGWKQYKAARRPEFPQHDEVRQEPQTPPAQTPVLQSVSPGFTSGEEAYLPQERERVIKDTLSLMTTEALKEVDLLFASLAVEPCVGPLAQGQIVVSIVPAHIDPGIVQEAKPARRNSSSIIRTVKDTFSLAAGSLRRRLGGQTSGRHGKHLADAGVTGEALDWLYIIAPIELGLYRQYRWLFFSHWSPDEEDGDDDAAGDGTTLQRLATPLDDDSWLLPSDSTLVPLELEPEPVLTCANEPVLTVDDSSDEAEVAQPASLSSEADWGDVWNMDGETQYYPLRLLTDSLPPLVTRESPMIDCAVFYQNKRQPNAGDVPDGVVVALLVFARRSLTYTSRLSASAPVAEKEVMGYLFYCQLSSLESVLSELGRSGCYLTDIATNYKVMKGERAGCGSFGTVVAAQDLEGNLAAIKRMKESTRREVLEQEVRMLVLSQGHPNVIRFYACYREEEPAPKSSPYNLVFAFYSRGDLYDRVAEGSRIQEKQAMTPLRDLLDALAHLHAGMPTLLGGA</sequence>
<evidence type="ECO:0000259" key="7">
    <source>
        <dbReference type="PROSITE" id="PS50994"/>
    </source>
</evidence>
<dbReference type="SUPFAM" id="SSF56112">
    <property type="entry name" value="Protein kinase-like (PK-like)"/>
    <property type="match status" value="1"/>
</dbReference>
<keyword evidence="9" id="KW-1185">Reference proteome</keyword>